<dbReference type="OrthoDB" id="1707111at2759"/>
<dbReference type="AlphaFoldDB" id="A0A6G1DXH7"/>
<evidence type="ECO:0000313" key="2">
    <source>
        <dbReference type="EMBL" id="KAF0917106.1"/>
    </source>
</evidence>
<accession>A0A6G1DXH7</accession>
<gene>
    <name evidence="2" type="ORF">E2562_016912</name>
</gene>
<dbReference type="InterPro" id="IPR013103">
    <property type="entry name" value="RVT_2"/>
</dbReference>
<dbReference type="SUPFAM" id="SSF56672">
    <property type="entry name" value="DNA/RNA polymerases"/>
    <property type="match status" value="1"/>
</dbReference>
<organism evidence="2 3">
    <name type="scientific">Oryza meyeriana var. granulata</name>
    <dbReference type="NCBI Taxonomy" id="110450"/>
    <lineage>
        <taxon>Eukaryota</taxon>
        <taxon>Viridiplantae</taxon>
        <taxon>Streptophyta</taxon>
        <taxon>Embryophyta</taxon>
        <taxon>Tracheophyta</taxon>
        <taxon>Spermatophyta</taxon>
        <taxon>Magnoliopsida</taxon>
        <taxon>Liliopsida</taxon>
        <taxon>Poales</taxon>
        <taxon>Poaceae</taxon>
        <taxon>BOP clade</taxon>
        <taxon>Oryzoideae</taxon>
        <taxon>Oryzeae</taxon>
        <taxon>Oryzinae</taxon>
        <taxon>Oryza</taxon>
        <taxon>Oryza meyeriana</taxon>
    </lineage>
</organism>
<dbReference type="EMBL" id="SPHZ02000005">
    <property type="protein sequence ID" value="KAF0917106.1"/>
    <property type="molecule type" value="Genomic_DNA"/>
</dbReference>
<evidence type="ECO:0000313" key="3">
    <source>
        <dbReference type="Proteomes" id="UP000479710"/>
    </source>
</evidence>
<comment type="caution">
    <text evidence="2">The sequence shown here is derived from an EMBL/GenBank/DDBJ whole genome shotgun (WGS) entry which is preliminary data.</text>
</comment>
<protein>
    <recommendedName>
        <fullName evidence="1">Reverse transcriptase Ty1/copia-type domain-containing protein</fullName>
    </recommendedName>
</protein>
<sequence>MEAGTDFIVEYPAMELGARRFDADTVEGSEELPSNQTWSLVPLSPGHRPIGLKWVYKVKKNAASEVIKHKARLVAKGYVQQPSVDFDEVFAPVARIESVRLLLALAAQEGWPVHHMDVKSAFLNGELIEEVYVRQPPGFAVVGHEDKVLRLDKALYGLRQAPRAWNAKLDETLVALGFSHSASEHAVYARSKGASRLLSLHLPLLSMAMPPLDLPPSPAPHAYPWRTVSTTTSTSSA</sequence>
<keyword evidence="3" id="KW-1185">Reference proteome</keyword>
<feature type="domain" description="Reverse transcriptase Ty1/copia-type" evidence="1">
    <location>
        <begin position="35"/>
        <end position="198"/>
    </location>
</feature>
<dbReference type="Pfam" id="PF07727">
    <property type="entry name" value="RVT_2"/>
    <property type="match status" value="1"/>
</dbReference>
<dbReference type="InterPro" id="IPR043502">
    <property type="entry name" value="DNA/RNA_pol_sf"/>
</dbReference>
<dbReference type="Proteomes" id="UP000479710">
    <property type="component" value="Unassembled WGS sequence"/>
</dbReference>
<name>A0A6G1DXH7_9ORYZ</name>
<reference evidence="2 3" key="1">
    <citation type="submission" date="2019-11" db="EMBL/GenBank/DDBJ databases">
        <title>Whole genome sequence of Oryza granulata.</title>
        <authorList>
            <person name="Li W."/>
        </authorList>
    </citation>
    <scope>NUCLEOTIDE SEQUENCE [LARGE SCALE GENOMIC DNA]</scope>
    <source>
        <strain evidence="3">cv. Menghai</strain>
        <tissue evidence="2">Leaf</tissue>
    </source>
</reference>
<evidence type="ECO:0000259" key="1">
    <source>
        <dbReference type="Pfam" id="PF07727"/>
    </source>
</evidence>
<proteinExistence type="predicted"/>